<keyword evidence="2 8" id="KW-0479">Metal-binding</keyword>
<dbReference type="InterPro" id="IPR051156">
    <property type="entry name" value="Mito/Outer_Membr_Metalloprot"/>
</dbReference>
<dbReference type="CDD" id="cd07324">
    <property type="entry name" value="M48C_Oma1-like"/>
    <property type="match status" value="1"/>
</dbReference>
<evidence type="ECO:0000313" key="11">
    <source>
        <dbReference type="Proteomes" id="UP000000466"/>
    </source>
</evidence>
<name>K4KH87_SIMAS</name>
<sequence length="503" mass="55806" precursor="true">MMENTYAVKRPLWREFVPLVAGKHLISALALCAGLAAPVSVAAQSSTEIQLPALGDATSGVVSPQQERALGEAWARAFRAQVPTSHDPLMIDYLEKLTARLASYSQLKDKRLELLLVKNPTMNAFAVPGGVMGVHTGLFTTAETENQLSSVIAHELAHLSQRHFARSVEAQQNASIPTTAALLASLVLMATAGGDAGMAAMMATQAATLDNQLRFSRQNEQEADRVGMETMVAAGLDPYAVPEMFESMLKQTRYSRRPPEFLLTHPVTETRIADAMNRATRYPRQSFDQSIDFHLMRARVFMMQAENPQTAVKRFESELEGDSLNKEASRYGLVIAATRAGQLDKAEQALGPLLVGRPGYITYLLAQVDIMQAQGKRDQALTLLQQLLEKDPTNHPLNMAYADALMRAGFYLQSEQVLERHSRRRRGDPYVWYHLAEVSGLAGNILGVHEARAEYFILNGIYDAAMVQLRNALKLADNQYHTKAILQERVRDVREMQARADMR</sequence>
<evidence type="ECO:0000256" key="8">
    <source>
        <dbReference type="HAMAP-Rule" id="MF_00997"/>
    </source>
</evidence>
<dbReference type="Proteomes" id="UP000000466">
    <property type="component" value="Chromosome"/>
</dbReference>
<dbReference type="KEGG" id="saga:M5M_05870"/>
<feature type="binding site" evidence="8">
    <location>
        <position position="220"/>
    </location>
    <ligand>
        <name>Zn(2+)</name>
        <dbReference type="ChEBI" id="CHEBI:29105"/>
        <note>catalytic</note>
    </ligand>
</feature>
<feature type="active site" description="Proton donor" evidence="8">
    <location>
        <position position="224"/>
    </location>
</feature>
<dbReference type="GO" id="GO:0016020">
    <property type="term" value="C:membrane"/>
    <property type="evidence" value="ECO:0007669"/>
    <property type="project" value="InterPro"/>
</dbReference>
<dbReference type="Pfam" id="PF14559">
    <property type="entry name" value="TPR_19"/>
    <property type="match status" value="1"/>
</dbReference>
<dbReference type="Gene3D" id="1.25.40.10">
    <property type="entry name" value="Tetratricopeptide repeat domain"/>
    <property type="match status" value="1"/>
</dbReference>
<evidence type="ECO:0000256" key="1">
    <source>
        <dbReference type="ARBA" id="ARBA00022670"/>
    </source>
</evidence>
<organism evidence="10 11">
    <name type="scientific">Simiduia agarivorans (strain DSM 21679 / JCM 13881 / BCRC 17597 / SA1)</name>
    <dbReference type="NCBI Taxonomy" id="1117647"/>
    <lineage>
        <taxon>Bacteria</taxon>
        <taxon>Pseudomonadati</taxon>
        <taxon>Pseudomonadota</taxon>
        <taxon>Gammaproteobacteria</taxon>
        <taxon>Cellvibrionales</taxon>
        <taxon>Cellvibrionaceae</taxon>
        <taxon>Simiduia</taxon>
    </lineage>
</organism>
<feature type="domain" description="Peptidase M48" evidence="9">
    <location>
        <begin position="93"/>
        <end position="277"/>
    </location>
</feature>
<accession>K4KH87</accession>
<feature type="binding site" evidence="8">
    <location>
        <position position="154"/>
    </location>
    <ligand>
        <name>Zn(2+)</name>
        <dbReference type="ChEBI" id="CHEBI:29105"/>
        <note>catalytic</note>
    </ligand>
</feature>
<dbReference type="eggNOG" id="COG4783">
    <property type="taxonomic scope" value="Bacteria"/>
</dbReference>
<dbReference type="Gene3D" id="3.30.2010.10">
    <property type="entry name" value="Metalloproteases ('zincins'), catalytic domain"/>
    <property type="match status" value="1"/>
</dbReference>
<keyword evidence="7 8" id="KW-0482">Metalloprotease</keyword>
<evidence type="ECO:0000256" key="6">
    <source>
        <dbReference type="ARBA" id="ARBA00022833"/>
    </source>
</evidence>
<comment type="subcellular location">
    <subcellularLocation>
        <location evidence="8">Periplasm</location>
    </subcellularLocation>
</comment>
<dbReference type="EC" id="3.4.-.-" evidence="8"/>
<dbReference type="RefSeq" id="WP_015046544.1">
    <property type="nucleotide sequence ID" value="NC_018868.3"/>
</dbReference>
<dbReference type="Pfam" id="PF01435">
    <property type="entry name" value="Peptidase_M48"/>
    <property type="match status" value="1"/>
</dbReference>
<dbReference type="GO" id="GO:0051603">
    <property type="term" value="P:proteolysis involved in protein catabolic process"/>
    <property type="evidence" value="ECO:0007669"/>
    <property type="project" value="TreeGrafter"/>
</dbReference>
<keyword evidence="1 8" id="KW-0645">Protease</keyword>
<dbReference type="PANTHER" id="PTHR22726:SF1">
    <property type="entry name" value="METALLOENDOPEPTIDASE OMA1, MITOCHONDRIAL"/>
    <property type="match status" value="1"/>
</dbReference>
<evidence type="ECO:0000256" key="3">
    <source>
        <dbReference type="ARBA" id="ARBA00022729"/>
    </source>
</evidence>
<gene>
    <name evidence="10" type="ordered locus">M5M_05870</name>
</gene>
<dbReference type="GO" id="GO:0004222">
    <property type="term" value="F:metalloendopeptidase activity"/>
    <property type="evidence" value="ECO:0007669"/>
    <property type="project" value="InterPro"/>
</dbReference>
<evidence type="ECO:0000256" key="2">
    <source>
        <dbReference type="ARBA" id="ARBA00022723"/>
    </source>
</evidence>
<dbReference type="InterPro" id="IPR030873">
    <property type="entry name" value="Protease_BepA"/>
</dbReference>
<feature type="signal peptide" evidence="8">
    <location>
        <begin position="1"/>
        <end position="42"/>
    </location>
</feature>
<comment type="cofactor">
    <cofactor evidence="8">
        <name>Zn(2+)</name>
        <dbReference type="ChEBI" id="CHEBI:29105"/>
    </cofactor>
    <text evidence="8">Binds 1 zinc ion per subunit.</text>
</comment>
<keyword evidence="5 8" id="KW-0378">Hydrolase</keyword>
<feature type="binding site" evidence="8">
    <location>
        <position position="158"/>
    </location>
    <ligand>
        <name>Zn(2+)</name>
        <dbReference type="ChEBI" id="CHEBI:29105"/>
        <note>catalytic</note>
    </ligand>
</feature>
<comment type="similarity">
    <text evidence="8">Belongs to the peptidase M48 family. BepA subfamily.</text>
</comment>
<dbReference type="SUPFAM" id="SSF48452">
    <property type="entry name" value="TPR-like"/>
    <property type="match status" value="1"/>
</dbReference>
<reference evidence="10 11" key="1">
    <citation type="journal article" date="2013" name="Genome Announc.">
        <title>Complete genome sequence of Simiduia agarivorans SA1(T), a marine bacterium able to degrade a variety of polysaccharides.</title>
        <authorList>
            <person name="Lin S.Y."/>
            <person name="Shieh W.Y."/>
            <person name="Chen J.S."/>
            <person name="Tang S.L."/>
        </authorList>
    </citation>
    <scope>NUCLEOTIDE SEQUENCE [LARGE SCALE GENOMIC DNA]</scope>
    <source>
        <strain evidence="11">DSM 21679 / JCM 13881 / BCRC 17597 / SA1</strain>
    </source>
</reference>
<dbReference type="InterPro" id="IPR001915">
    <property type="entry name" value="Peptidase_M48"/>
</dbReference>
<dbReference type="HOGENOM" id="CLU_030556_1_1_6"/>
<evidence type="ECO:0000256" key="7">
    <source>
        <dbReference type="ARBA" id="ARBA00023049"/>
    </source>
</evidence>
<evidence type="ECO:0000256" key="5">
    <source>
        <dbReference type="ARBA" id="ARBA00022801"/>
    </source>
</evidence>
<dbReference type="STRING" id="1117647.M5M_05870"/>
<proteinExistence type="inferred from homology"/>
<dbReference type="AlphaFoldDB" id="K4KH87"/>
<dbReference type="GO" id="GO:0042597">
    <property type="term" value="C:periplasmic space"/>
    <property type="evidence" value="ECO:0007669"/>
    <property type="project" value="UniProtKB-SubCell"/>
</dbReference>
<protein>
    <recommendedName>
        <fullName evidence="8">Putative beta-barrel assembly-enhancing protease</fullName>
        <ecNumber evidence="8">3.4.-.-</ecNumber>
    </recommendedName>
</protein>
<dbReference type="HAMAP" id="MF_00997">
    <property type="entry name" value="Protease_BepA"/>
    <property type="match status" value="1"/>
</dbReference>
<feature type="active site" evidence="8">
    <location>
        <position position="155"/>
    </location>
</feature>
<keyword evidence="6 8" id="KW-0862">Zinc</keyword>
<dbReference type="InterPro" id="IPR011990">
    <property type="entry name" value="TPR-like_helical_dom_sf"/>
</dbReference>
<evidence type="ECO:0000313" key="10">
    <source>
        <dbReference type="EMBL" id="AFU98371.1"/>
    </source>
</evidence>
<evidence type="ECO:0000259" key="9">
    <source>
        <dbReference type="Pfam" id="PF01435"/>
    </source>
</evidence>
<keyword evidence="11" id="KW-1185">Reference proteome</keyword>
<dbReference type="GO" id="GO:0008270">
    <property type="term" value="F:zinc ion binding"/>
    <property type="evidence" value="ECO:0007669"/>
    <property type="project" value="UniProtKB-UniRule"/>
</dbReference>
<dbReference type="PANTHER" id="PTHR22726">
    <property type="entry name" value="METALLOENDOPEPTIDASE OMA1"/>
    <property type="match status" value="1"/>
</dbReference>
<feature type="chain" id="PRO_5009016022" description="Putative beta-barrel assembly-enhancing protease" evidence="8">
    <location>
        <begin position="43"/>
        <end position="503"/>
    </location>
</feature>
<keyword evidence="3 8" id="KW-0732">Signal</keyword>
<keyword evidence="4 8" id="KW-0574">Periplasm</keyword>
<dbReference type="EMBL" id="CP003746">
    <property type="protein sequence ID" value="AFU98371.1"/>
    <property type="molecule type" value="Genomic_DNA"/>
</dbReference>
<comment type="function">
    <text evidence="8">Functions as both a chaperone and a metalloprotease. Maintains the integrity of the outer membrane by promoting either the assembly or the elimination of outer membrane proteins, depending on their folding state.</text>
</comment>
<evidence type="ECO:0000256" key="4">
    <source>
        <dbReference type="ARBA" id="ARBA00022764"/>
    </source>
</evidence>